<feature type="binding site" evidence="5">
    <location>
        <begin position="206"/>
        <end position="211"/>
    </location>
    <ligand>
        <name>ATP</name>
        <dbReference type="ChEBI" id="CHEBI:30616"/>
    </ligand>
</feature>
<feature type="binding site" evidence="5">
    <location>
        <begin position="175"/>
        <end position="179"/>
    </location>
    <ligand>
        <name>ATP</name>
        <dbReference type="ChEBI" id="CHEBI:30616"/>
    </ligand>
</feature>
<dbReference type="GO" id="GO:0004111">
    <property type="term" value="F:creatine kinase activity"/>
    <property type="evidence" value="ECO:0007669"/>
    <property type="project" value="InterPro"/>
</dbReference>
<organism evidence="8 9">
    <name type="scientific">Candidatus Raymondbacteria bacterium RIFOXYD12_FULL_49_13</name>
    <dbReference type="NCBI Taxonomy" id="1817890"/>
    <lineage>
        <taxon>Bacteria</taxon>
        <taxon>Raymondiibacteriota</taxon>
    </lineage>
</organism>
<dbReference type="PROSITE" id="PS00112">
    <property type="entry name" value="PHOSPHAGEN_KINASE"/>
    <property type="match status" value="1"/>
</dbReference>
<reference evidence="8 9" key="1">
    <citation type="journal article" date="2016" name="Nat. Commun.">
        <title>Thousands of microbial genomes shed light on interconnected biogeochemical processes in an aquifer system.</title>
        <authorList>
            <person name="Anantharaman K."/>
            <person name="Brown C.T."/>
            <person name="Hug L.A."/>
            <person name="Sharon I."/>
            <person name="Castelle C.J."/>
            <person name="Probst A.J."/>
            <person name="Thomas B.C."/>
            <person name="Singh A."/>
            <person name="Wilkins M.J."/>
            <person name="Karaoz U."/>
            <person name="Brodie E.L."/>
            <person name="Williams K.H."/>
            <person name="Hubbard S.S."/>
            <person name="Banfield J.F."/>
        </authorList>
    </citation>
    <scope>NUCLEOTIDE SEQUENCE [LARGE SCALE GENOMIC DNA]</scope>
</reference>
<evidence type="ECO:0000256" key="4">
    <source>
        <dbReference type="ARBA" id="ARBA00022840"/>
    </source>
</evidence>
<evidence type="ECO:0000256" key="2">
    <source>
        <dbReference type="ARBA" id="ARBA00022741"/>
    </source>
</evidence>
<comment type="caution">
    <text evidence="8">The sequence shown here is derived from an EMBL/GenBank/DDBJ whole genome shotgun (WGS) entry which is preliminary data.</text>
</comment>
<dbReference type="GO" id="GO:0005524">
    <property type="term" value="F:ATP binding"/>
    <property type="evidence" value="ECO:0007669"/>
    <property type="project" value="UniProtKB-UniRule"/>
</dbReference>
<feature type="binding site" evidence="5">
    <location>
        <position position="124"/>
    </location>
    <ligand>
        <name>ATP</name>
        <dbReference type="ChEBI" id="CHEBI:30616"/>
    </ligand>
</feature>
<evidence type="ECO:0000313" key="8">
    <source>
        <dbReference type="EMBL" id="OGK00049.1"/>
    </source>
</evidence>
<evidence type="ECO:0000313" key="9">
    <source>
        <dbReference type="Proteomes" id="UP000179243"/>
    </source>
</evidence>
<dbReference type="AlphaFoldDB" id="A0A1F7F074"/>
<dbReference type="EMBL" id="MFYX01000155">
    <property type="protein sequence ID" value="OGK00049.1"/>
    <property type="molecule type" value="Genomic_DNA"/>
</dbReference>
<evidence type="ECO:0000256" key="5">
    <source>
        <dbReference type="PROSITE-ProRule" id="PRU00843"/>
    </source>
</evidence>
<keyword evidence="4 5" id="KW-0067">ATP-binding</keyword>
<dbReference type="InterPro" id="IPR023660">
    <property type="entry name" value="Arg_Kinase"/>
</dbReference>
<dbReference type="NCBIfam" id="NF002194">
    <property type="entry name" value="PRK01059.1-4"/>
    <property type="match status" value="1"/>
</dbReference>
<proteinExistence type="inferred from homology"/>
<evidence type="ECO:0000256" key="3">
    <source>
        <dbReference type="ARBA" id="ARBA00022777"/>
    </source>
</evidence>
<feature type="domain" description="Phosphagen kinase C-terminal" evidence="7">
    <location>
        <begin position="24"/>
        <end position="253"/>
    </location>
</feature>
<dbReference type="InterPro" id="IPR000749">
    <property type="entry name" value="ATP-guanido_PTrfase"/>
</dbReference>
<dbReference type="InterPro" id="IPR022414">
    <property type="entry name" value="ATP-guanido_PTrfase_cat"/>
</dbReference>
<accession>A0A1F7F074</accession>
<dbReference type="PANTHER" id="PTHR11547:SF38">
    <property type="entry name" value="ARGININE KINASE 1-RELATED"/>
    <property type="match status" value="1"/>
</dbReference>
<dbReference type="GO" id="GO:0005615">
    <property type="term" value="C:extracellular space"/>
    <property type="evidence" value="ECO:0007669"/>
    <property type="project" value="TreeGrafter"/>
</dbReference>
<keyword evidence="1 5" id="KW-0808">Transferase</keyword>
<keyword evidence="3 5" id="KW-0418">Kinase</keyword>
<dbReference type="InterPro" id="IPR022415">
    <property type="entry name" value="ATP-guanido_PTrfase_AS"/>
</dbReference>
<sequence>MVDFESLIAHHAAWLDGSGPESGVVLSSRIRLARNVHEFPFVHRASKKSGEAVYAMVRDEALKSQQCAPAFSADMDELSPLDRRILVERHLISPDFERAAWKRGVIASTDEHLSVMINEEDHLRLQAMVSGFDTGRAWEILNKLDTDLSGRLAYAFSEKYGFLTACPTNVGTGIRVSALIHLPALVITKDIDETLKGITQIGLSVRGFYGEGTEVLGNLFQISNHTTLGKTEEEIIQTINSAIAQLIRFEKRACETLLKDAKAHIEDKIWRAYGILNNARLLTSNEFMSLSSALRMGIMLGIITNISFTSLNQLMILVQPAHLQKFLKHEMEAGERDFFRANIVREHLSMSKKGNA</sequence>
<dbReference type="Gene3D" id="3.30.590.10">
    <property type="entry name" value="Glutamine synthetase/guanido kinase, catalytic domain"/>
    <property type="match status" value="1"/>
</dbReference>
<evidence type="ECO:0000259" key="7">
    <source>
        <dbReference type="PROSITE" id="PS51510"/>
    </source>
</evidence>
<dbReference type="PANTHER" id="PTHR11547">
    <property type="entry name" value="ARGININE OR CREATINE KINASE"/>
    <property type="match status" value="1"/>
</dbReference>
<dbReference type="Proteomes" id="UP000179243">
    <property type="component" value="Unassembled WGS sequence"/>
</dbReference>
<protein>
    <submittedName>
        <fullName evidence="8">Protein arginine kinase</fullName>
    </submittedName>
</protein>
<dbReference type="Pfam" id="PF00217">
    <property type="entry name" value="ATP-gua_Ptrans"/>
    <property type="match status" value="1"/>
</dbReference>
<gene>
    <name evidence="8" type="ORF">A2519_22235</name>
</gene>
<dbReference type="InterPro" id="IPR014746">
    <property type="entry name" value="Gln_synth/guanido_kin_cat_dom"/>
</dbReference>
<name>A0A1F7F074_UNCRA</name>
<evidence type="ECO:0000256" key="1">
    <source>
        <dbReference type="ARBA" id="ARBA00022679"/>
    </source>
</evidence>
<evidence type="ECO:0000256" key="6">
    <source>
        <dbReference type="RuleBase" id="RU000505"/>
    </source>
</evidence>
<dbReference type="CDD" id="cd07930">
    <property type="entry name" value="bacterial_phosphagen_kinase"/>
    <property type="match status" value="1"/>
</dbReference>
<feature type="binding site" evidence="5">
    <location>
        <begin position="27"/>
        <end position="31"/>
    </location>
    <ligand>
        <name>ATP</name>
        <dbReference type="ChEBI" id="CHEBI:30616"/>
    </ligand>
</feature>
<dbReference type="PROSITE" id="PS51510">
    <property type="entry name" value="PHOSPHAGEN_KINASE_C"/>
    <property type="match status" value="1"/>
</dbReference>
<comment type="similarity">
    <text evidence="5 6">Belongs to the ATP:guanido phosphotransferase family.</text>
</comment>
<dbReference type="SUPFAM" id="SSF55931">
    <property type="entry name" value="Glutamine synthetase/guanido kinase"/>
    <property type="match status" value="1"/>
</dbReference>
<keyword evidence="2 5" id="KW-0547">Nucleotide-binding</keyword>
<feature type="binding site" evidence="5">
    <location>
        <position position="90"/>
    </location>
    <ligand>
        <name>ATP</name>
        <dbReference type="ChEBI" id="CHEBI:30616"/>
    </ligand>
</feature>
<dbReference type="GO" id="GO:0046314">
    <property type="term" value="P:phosphocreatine biosynthetic process"/>
    <property type="evidence" value="ECO:0007669"/>
    <property type="project" value="InterPro"/>
</dbReference>